<dbReference type="FunFam" id="3.30.565.10:FF:000010">
    <property type="entry name" value="Sensor histidine kinase RcsC"/>
    <property type="match status" value="1"/>
</dbReference>
<keyword evidence="9" id="KW-0067">ATP-binding</keyword>
<keyword evidence="12 16" id="KW-0472">Membrane</keyword>
<dbReference type="InterPro" id="IPR000014">
    <property type="entry name" value="PAS"/>
</dbReference>
<feature type="transmembrane region" description="Helical" evidence="16">
    <location>
        <begin position="236"/>
        <end position="259"/>
    </location>
</feature>
<evidence type="ECO:0000256" key="15">
    <source>
        <dbReference type="SAM" id="MobiDB-lite"/>
    </source>
</evidence>
<dbReference type="Pfam" id="PF02518">
    <property type="entry name" value="HATPase_c"/>
    <property type="match status" value="1"/>
</dbReference>
<evidence type="ECO:0000313" key="21">
    <source>
        <dbReference type="EMBL" id="ADC62425.1"/>
    </source>
</evidence>
<dbReference type="NCBIfam" id="TIGR00229">
    <property type="entry name" value="sensory_box"/>
    <property type="match status" value="2"/>
</dbReference>
<dbReference type="FunFam" id="1.10.287.130:FF:000004">
    <property type="entry name" value="Ethylene receptor 1"/>
    <property type="match status" value="1"/>
</dbReference>
<evidence type="ECO:0000256" key="3">
    <source>
        <dbReference type="ARBA" id="ARBA00012438"/>
    </source>
</evidence>
<dbReference type="CDD" id="cd17546">
    <property type="entry name" value="REC_hyHK_CKI1_RcsC-like"/>
    <property type="match status" value="1"/>
</dbReference>
<dbReference type="GO" id="GO:0016020">
    <property type="term" value="C:membrane"/>
    <property type="evidence" value="ECO:0007669"/>
    <property type="project" value="UniProtKB-SubCell"/>
</dbReference>
<evidence type="ECO:0000256" key="1">
    <source>
        <dbReference type="ARBA" id="ARBA00000085"/>
    </source>
</evidence>
<name>D3RTB6_ALLVD</name>
<dbReference type="SUPFAM" id="SSF52172">
    <property type="entry name" value="CheY-like"/>
    <property type="match status" value="1"/>
</dbReference>
<keyword evidence="14" id="KW-0175">Coiled coil</keyword>
<dbReference type="SUPFAM" id="SSF55785">
    <property type="entry name" value="PYP-like sensor domain (PAS domain)"/>
    <property type="match status" value="2"/>
</dbReference>
<dbReference type="EMBL" id="CP001896">
    <property type="protein sequence ID" value="ADC62425.1"/>
    <property type="molecule type" value="Genomic_DNA"/>
</dbReference>
<dbReference type="SMART" id="SM00091">
    <property type="entry name" value="PAS"/>
    <property type="match status" value="2"/>
</dbReference>
<dbReference type="GO" id="GO:0000155">
    <property type="term" value="F:phosphorelay sensor kinase activity"/>
    <property type="evidence" value="ECO:0007669"/>
    <property type="project" value="InterPro"/>
</dbReference>
<dbReference type="CDD" id="cd00130">
    <property type="entry name" value="PAS"/>
    <property type="match status" value="2"/>
</dbReference>
<protein>
    <recommendedName>
        <fullName evidence="3">histidine kinase</fullName>
        <ecNumber evidence="3">2.7.13.3</ecNumber>
    </recommendedName>
</protein>
<dbReference type="InterPro" id="IPR011006">
    <property type="entry name" value="CheY-like_superfamily"/>
</dbReference>
<keyword evidence="5" id="KW-0808">Transferase</keyword>
<evidence type="ECO:0000256" key="2">
    <source>
        <dbReference type="ARBA" id="ARBA00004370"/>
    </source>
</evidence>
<dbReference type="CDD" id="cd16922">
    <property type="entry name" value="HATPase_EvgS-ArcB-TorS-like"/>
    <property type="match status" value="1"/>
</dbReference>
<evidence type="ECO:0000256" key="8">
    <source>
        <dbReference type="ARBA" id="ARBA00022777"/>
    </source>
</evidence>
<comment type="subcellular location">
    <subcellularLocation>
        <location evidence="2">Membrane</location>
    </subcellularLocation>
</comment>
<feature type="transmembrane region" description="Helical" evidence="16">
    <location>
        <begin position="104"/>
        <end position="124"/>
    </location>
</feature>
<evidence type="ECO:0000259" key="19">
    <source>
        <dbReference type="PROSITE" id="PS50112"/>
    </source>
</evidence>
<evidence type="ECO:0000256" key="10">
    <source>
        <dbReference type="ARBA" id="ARBA00022989"/>
    </source>
</evidence>
<dbReference type="InterPro" id="IPR004358">
    <property type="entry name" value="Sig_transdc_His_kin-like_C"/>
</dbReference>
<feature type="domain" description="Response regulatory" evidence="18">
    <location>
        <begin position="833"/>
        <end position="951"/>
    </location>
</feature>
<feature type="transmembrane region" description="Helical" evidence="16">
    <location>
        <begin position="207"/>
        <end position="224"/>
    </location>
</feature>
<evidence type="ECO:0000256" key="12">
    <source>
        <dbReference type="ARBA" id="ARBA00023136"/>
    </source>
</evidence>
<dbReference type="PROSITE" id="PS50110">
    <property type="entry name" value="RESPONSE_REGULATORY"/>
    <property type="match status" value="1"/>
</dbReference>
<organism evidence="21 22">
    <name type="scientific">Allochromatium vinosum (strain ATCC 17899 / DSM 180 / NBRC 103801 / NCIMB 10441 / D)</name>
    <name type="common">Chromatium vinosum</name>
    <dbReference type="NCBI Taxonomy" id="572477"/>
    <lineage>
        <taxon>Bacteria</taxon>
        <taxon>Pseudomonadati</taxon>
        <taxon>Pseudomonadota</taxon>
        <taxon>Gammaproteobacteria</taxon>
        <taxon>Chromatiales</taxon>
        <taxon>Chromatiaceae</taxon>
        <taxon>Allochromatium</taxon>
    </lineage>
</organism>
<dbReference type="InterPro" id="IPR013656">
    <property type="entry name" value="PAS_4"/>
</dbReference>
<feature type="region of interest" description="Disordered" evidence="15">
    <location>
        <begin position="810"/>
        <end position="829"/>
    </location>
</feature>
<keyword evidence="10 16" id="KW-1133">Transmembrane helix</keyword>
<evidence type="ECO:0000259" key="20">
    <source>
        <dbReference type="PROSITE" id="PS50113"/>
    </source>
</evidence>
<evidence type="ECO:0000256" key="14">
    <source>
        <dbReference type="SAM" id="Coils"/>
    </source>
</evidence>
<feature type="region of interest" description="Disordered" evidence="15">
    <location>
        <begin position="946"/>
        <end position="977"/>
    </location>
</feature>
<dbReference type="PROSITE" id="PS50112">
    <property type="entry name" value="PAS"/>
    <property type="match status" value="2"/>
</dbReference>
<feature type="transmembrane region" description="Helical" evidence="16">
    <location>
        <begin position="170"/>
        <end position="187"/>
    </location>
</feature>
<dbReference type="PROSITE" id="PS50113">
    <property type="entry name" value="PAC"/>
    <property type="match status" value="2"/>
</dbReference>
<feature type="domain" description="Histidine kinase" evidence="17">
    <location>
        <begin position="585"/>
        <end position="806"/>
    </location>
</feature>
<dbReference type="Gene3D" id="3.30.450.20">
    <property type="entry name" value="PAS domain"/>
    <property type="match status" value="2"/>
</dbReference>
<dbReference type="eggNOG" id="COG3829">
    <property type="taxonomic scope" value="Bacteria"/>
</dbReference>
<evidence type="ECO:0000256" key="5">
    <source>
        <dbReference type="ARBA" id="ARBA00022679"/>
    </source>
</evidence>
<keyword evidence="6 16" id="KW-0812">Transmembrane</keyword>
<evidence type="ECO:0000259" key="17">
    <source>
        <dbReference type="PROSITE" id="PS50109"/>
    </source>
</evidence>
<dbReference type="CDD" id="cd00082">
    <property type="entry name" value="HisKA"/>
    <property type="match status" value="1"/>
</dbReference>
<feature type="domain" description="PAC" evidence="20">
    <location>
        <begin position="364"/>
        <end position="422"/>
    </location>
</feature>
<dbReference type="GO" id="GO:0005524">
    <property type="term" value="F:ATP binding"/>
    <property type="evidence" value="ECO:0007669"/>
    <property type="project" value="UniProtKB-KW"/>
</dbReference>
<dbReference type="eggNOG" id="COG0784">
    <property type="taxonomic scope" value="Bacteria"/>
</dbReference>
<dbReference type="PRINTS" id="PR00344">
    <property type="entry name" value="BCTRLSENSOR"/>
</dbReference>
<evidence type="ECO:0000256" key="7">
    <source>
        <dbReference type="ARBA" id="ARBA00022741"/>
    </source>
</evidence>
<dbReference type="Pfam" id="PF08448">
    <property type="entry name" value="PAS_4"/>
    <property type="match status" value="2"/>
</dbReference>
<dbReference type="EC" id="2.7.13.3" evidence="3"/>
<dbReference type="AlphaFoldDB" id="D3RTB6"/>
<feature type="coiled-coil region" evidence="14">
    <location>
        <begin position="540"/>
        <end position="578"/>
    </location>
</feature>
<dbReference type="Gene3D" id="1.10.287.130">
    <property type="match status" value="1"/>
</dbReference>
<evidence type="ECO:0000259" key="18">
    <source>
        <dbReference type="PROSITE" id="PS50110"/>
    </source>
</evidence>
<feature type="domain" description="PAS" evidence="19">
    <location>
        <begin position="423"/>
        <end position="474"/>
    </location>
</feature>
<keyword evidence="22" id="KW-1185">Reference proteome</keyword>
<reference evidence="21 22" key="1">
    <citation type="journal article" date="2011" name="Stand. Genomic Sci.">
        <title>Complete genome sequence of Allochromatium vinosum DSM 180(T).</title>
        <authorList>
            <person name="Weissgerber T."/>
            <person name="Zigann R."/>
            <person name="Bruce D."/>
            <person name="Chang Y.J."/>
            <person name="Detter J.C."/>
            <person name="Han C."/>
            <person name="Hauser L."/>
            <person name="Jeffries C.D."/>
            <person name="Land M."/>
            <person name="Munk A.C."/>
            <person name="Tapia R."/>
            <person name="Dahl C."/>
        </authorList>
    </citation>
    <scope>NUCLEOTIDE SEQUENCE [LARGE SCALE GENOMIC DNA]</scope>
    <source>
        <strain evidence="22">ATCC 17899 / DSM 180 / NBRC 103801 / NCIMB 10441 / D</strain>
    </source>
</reference>
<dbReference type="PROSITE" id="PS50109">
    <property type="entry name" value="HIS_KIN"/>
    <property type="match status" value="1"/>
</dbReference>
<dbReference type="HOGENOM" id="CLU_000445_114_64_6"/>
<feature type="transmembrane region" description="Helical" evidence="16">
    <location>
        <begin position="144"/>
        <end position="163"/>
    </location>
</feature>
<dbReference type="InterPro" id="IPR035965">
    <property type="entry name" value="PAS-like_dom_sf"/>
</dbReference>
<dbReference type="Proteomes" id="UP000001441">
    <property type="component" value="Chromosome"/>
</dbReference>
<dbReference type="InterPro" id="IPR001789">
    <property type="entry name" value="Sig_transdc_resp-reg_receiver"/>
</dbReference>
<proteinExistence type="predicted"/>
<keyword evidence="7" id="KW-0547">Nucleotide-binding</keyword>
<evidence type="ECO:0000256" key="16">
    <source>
        <dbReference type="SAM" id="Phobius"/>
    </source>
</evidence>
<dbReference type="InterPro" id="IPR033425">
    <property type="entry name" value="MASE3"/>
</dbReference>
<feature type="transmembrane region" description="Helical" evidence="16">
    <location>
        <begin position="53"/>
        <end position="74"/>
    </location>
</feature>
<gene>
    <name evidence="21" type="ordered locus">Alvin_1491</name>
</gene>
<evidence type="ECO:0000256" key="4">
    <source>
        <dbReference type="ARBA" id="ARBA00022553"/>
    </source>
</evidence>
<evidence type="ECO:0000256" key="11">
    <source>
        <dbReference type="ARBA" id="ARBA00023012"/>
    </source>
</evidence>
<keyword evidence="8 21" id="KW-0418">Kinase</keyword>
<sequence>MFHPRVREVSELGLKANKPRSSGFADPDQTVMLPVNAHPQVRAALTPLRGGRLFVPLLVIALLVPVSAFSFPLFHILAELIPIIIATSAFTIAWSTYPFSRNSFLLFLATGLFCLGLLDLFHSLVYKGMELYPGQADSNRPTQFWIGAHYLQALLLLIAPLTSNLALKRVPLLLAMGGCTLLVFAWIMSGHFPDAFIEGQGLTSFKIYSEYLIVALLAASLIQLHRRRADLGADLVTLVQVAVFVTILSELSFTFYVSVDGLSNLVGHLLKIIAYWYIYSVFMDFAIRARAESEDRFRSVFDQQFQFMAILTPEGRVIDINELVRRFQGYAREDFIGQLFWESPAWRDYPEWREIWPKRLAQATTMDGPLITHDIYQKRNGEIRMADAATTAIRGPDGAVRWYVIQATDTTERRRAEAALRESEERLRMLLRRIPDLVWLKDPDGRYLTCNARFETLFGRPEAEIIGKTDYDFVDRAQADFFRANDLAAIAAGGPRVNEEEIVFAGDGHRERIQVVKTPVHDADGTVIGVLGIARDITEMRRVEQELEQHRHHLEELVAERTEELTQARLEAERLAQSKGEFLANMSHEIRTPMNAVLGLAYLLERQPLPDEAHELARQIHRSGQSLLHIINDILDFSKIESGRIEIERIPFQLGEVLDNLVTIVGTSAADKAIDLVIRPPEDLESSLVGDPLRLGQILINLTSNAVKFTSDGQVEVRVESIARSHTEVTLRFTVRDTGIGIDPETQAHLFQPFTQADASTTRRFGGSGLGLVICRRLAELMGGRLGLDSVPGEGSTFWLELTFGLTEHESRPGTSSLDASPESGEPPLSGLRVLVVDDSEINREVAQLIFSGEGAEVCSLNDGRQAVDWLIAHPMAVDIVLMDVHMPVMDGRTATRLIRETPEIAWIPIVALTADAVGDQEGAALEAGMDAFLPKPLDVPAAVAFDPASDRAGGRDPRGSPYARSRCRQRPDPLVR</sequence>
<evidence type="ECO:0000256" key="6">
    <source>
        <dbReference type="ARBA" id="ARBA00022692"/>
    </source>
</evidence>
<dbReference type="SMART" id="SM00388">
    <property type="entry name" value="HisKA"/>
    <property type="match status" value="1"/>
</dbReference>
<dbReference type="eggNOG" id="COG4251">
    <property type="taxonomic scope" value="Bacteria"/>
</dbReference>
<comment type="catalytic activity">
    <reaction evidence="1">
        <text>ATP + protein L-histidine = ADP + protein N-phospho-L-histidine.</text>
        <dbReference type="EC" id="2.7.13.3"/>
    </reaction>
</comment>
<dbReference type="STRING" id="572477.Alvin_1491"/>
<keyword evidence="4 13" id="KW-0597">Phosphoprotein</keyword>
<dbReference type="PANTHER" id="PTHR43047">
    <property type="entry name" value="TWO-COMPONENT HISTIDINE PROTEIN KINASE"/>
    <property type="match status" value="1"/>
</dbReference>
<dbReference type="SMART" id="SM00387">
    <property type="entry name" value="HATPase_c"/>
    <property type="match status" value="1"/>
</dbReference>
<dbReference type="InterPro" id="IPR036890">
    <property type="entry name" value="HATPase_C_sf"/>
</dbReference>
<accession>D3RTB6</accession>
<feature type="modified residue" description="4-aspartylphosphate" evidence="13">
    <location>
        <position position="884"/>
    </location>
</feature>
<dbReference type="SMART" id="SM00448">
    <property type="entry name" value="REC"/>
    <property type="match status" value="1"/>
</dbReference>
<evidence type="ECO:0000256" key="13">
    <source>
        <dbReference type="PROSITE-ProRule" id="PRU00169"/>
    </source>
</evidence>
<dbReference type="InterPro" id="IPR036097">
    <property type="entry name" value="HisK_dim/P_sf"/>
</dbReference>
<dbReference type="Pfam" id="PF00072">
    <property type="entry name" value="Response_reg"/>
    <property type="match status" value="1"/>
</dbReference>
<dbReference type="Gene3D" id="3.40.50.2300">
    <property type="match status" value="1"/>
</dbReference>
<dbReference type="KEGG" id="alv:Alvin_1491"/>
<evidence type="ECO:0000313" key="22">
    <source>
        <dbReference type="Proteomes" id="UP000001441"/>
    </source>
</evidence>
<feature type="compositionally biased region" description="Basic and acidic residues" evidence="15">
    <location>
        <begin position="949"/>
        <end position="959"/>
    </location>
</feature>
<feature type="transmembrane region" description="Helical" evidence="16">
    <location>
        <begin position="80"/>
        <end position="97"/>
    </location>
</feature>
<dbReference type="Pfam" id="PF00512">
    <property type="entry name" value="HisKA"/>
    <property type="match status" value="1"/>
</dbReference>
<keyword evidence="11" id="KW-0902">Two-component regulatory system</keyword>
<evidence type="ECO:0000256" key="9">
    <source>
        <dbReference type="ARBA" id="ARBA00022840"/>
    </source>
</evidence>
<dbReference type="PANTHER" id="PTHR43047:SF64">
    <property type="entry name" value="HISTIDINE KINASE CONTAINING CHEY-HOMOLOGOUS RECEIVER DOMAIN AND PAS DOMAIN-RELATED"/>
    <property type="match status" value="1"/>
</dbReference>
<feature type="domain" description="PAS" evidence="19">
    <location>
        <begin position="293"/>
        <end position="338"/>
    </location>
</feature>
<dbReference type="InterPro" id="IPR005467">
    <property type="entry name" value="His_kinase_dom"/>
</dbReference>
<dbReference type="SUPFAM" id="SSF47384">
    <property type="entry name" value="Homodimeric domain of signal transducing histidine kinase"/>
    <property type="match status" value="1"/>
</dbReference>
<dbReference type="InterPro" id="IPR003594">
    <property type="entry name" value="HATPase_dom"/>
</dbReference>
<dbReference type="InterPro" id="IPR000700">
    <property type="entry name" value="PAS-assoc_C"/>
</dbReference>
<dbReference type="Pfam" id="PF17159">
    <property type="entry name" value="MASE3"/>
    <property type="match status" value="1"/>
</dbReference>
<dbReference type="SUPFAM" id="SSF55874">
    <property type="entry name" value="ATPase domain of HSP90 chaperone/DNA topoisomerase II/histidine kinase"/>
    <property type="match status" value="1"/>
</dbReference>
<dbReference type="Gene3D" id="3.30.565.10">
    <property type="entry name" value="Histidine kinase-like ATPase, C-terminal domain"/>
    <property type="match status" value="1"/>
</dbReference>
<dbReference type="InterPro" id="IPR003661">
    <property type="entry name" value="HisK_dim/P_dom"/>
</dbReference>
<feature type="domain" description="PAC" evidence="20">
    <location>
        <begin position="496"/>
        <end position="549"/>
    </location>
</feature>